<evidence type="ECO:0000313" key="2">
    <source>
        <dbReference type="EMBL" id="MCI72001.1"/>
    </source>
</evidence>
<dbReference type="AlphaFoldDB" id="A0A392UEP4"/>
<organism evidence="2 3">
    <name type="scientific">Trifolium medium</name>
    <dbReference type="NCBI Taxonomy" id="97028"/>
    <lineage>
        <taxon>Eukaryota</taxon>
        <taxon>Viridiplantae</taxon>
        <taxon>Streptophyta</taxon>
        <taxon>Embryophyta</taxon>
        <taxon>Tracheophyta</taxon>
        <taxon>Spermatophyta</taxon>
        <taxon>Magnoliopsida</taxon>
        <taxon>eudicotyledons</taxon>
        <taxon>Gunneridae</taxon>
        <taxon>Pentapetalae</taxon>
        <taxon>rosids</taxon>
        <taxon>fabids</taxon>
        <taxon>Fabales</taxon>
        <taxon>Fabaceae</taxon>
        <taxon>Papilionoideae</taxon>
        <taxon>50 kb inversion clade</taxon>
        <taxon>NPAAA clade</taxon>
        <taxon>Hologalegina</taxon>
        <taxon>IRL clade</taxon>
        <taxon>Trifolieae</taxon>
        <taxon>Trifolium</taxon>
    </lineage>
</organism>
<feature type="compositionally biased region" description="Polar residues" evidence="1">
    <location>
        <begin position="13"/>
        <end position="33"/>
    </location>
</feature>
<protein>
    <submittedName>
        <fullName evidence="2">Uncharacterized protein</fullName>
    </submittedName>
</protein>
<comment type="caution">
    <text evidence="2">The sequence shown here is derived from an EMBL/GenBank/DDBJ whole genome shotgun (WGS) entry which is preliminary data.</text>
</comment>
<name>A0A392UEP4_9FABA</name>
<feature type="non-terminal residue" evidence="2">
    <location>
        <position position="33"/>
    </location>
</feature>
<feature type="region of interest" description="Disordered" evidence="1">
    <location>
        <begin position="1"/>
        <end position="33"/>
    </location>
</feature>
<reference evidence="2 3" key="1">
    <citation type="journal article" date="2018" name="Front. Plant Sci.">
        <title>Red Clover (Trifolium pratense) and Zigzag Clover (T. medium) - A Picture of Genomic Similarities and Differences.</title>
        <authorList>
            <person name="Dluhosova J."/>
            <person name="Istvanek J."/>
            <person name="Nedelnik J."/>
            <person name="Repkova J."/>
        </authorList>
    </citation>
    <scope>NUCLEOTIDE SEQUENCE [LARGE SCALE GENOMIC DNA]</scope>
    <source>
        <strain evidence="3">cv. 10/8</strain>
        <tissue evidence="2">Leaf</tissue>
    </source>
</reference>
<evidence type="ECO:0000256" key="1">
    <source>
        <dbReference type="SAM" id="MobiDB-lite"/>
    </source>
</evidence>
<accession>A0A392UEP4</accession>
<dbReference type="EMBL" id="LXQA010808303">
    <property type="protein sequence ID" value="MCI72001.1"/>
    <property type="molecule type" value="Genomic_DNA"/>
</dbReference>
<keyword evidence="3" id="KW-1185">Reference proteome</keyword>
<evidence type="ECO:0000313" key="3">
    <source>
        <dbReference type="Proteomes" id="UP000265520"/>
    </source>
</evidence>
<sequence>MEVSEAAKATPIAPTTGSVRLTRSPSTPSRATP</sequence>
<dbReference type="Proteomes" id="UP000265520">
    <property type="component" value="Unassembled WGS sequence"/>
</dbReference>
<proteinExistence type="predicted"/>